<dbReference type="FunFam" id="3.40.50.300:FF:001573">
    <property type="entry name" value="Carbon monoxide dehydrogenase accessory protein CooC"/>
    <property type="match status" value="1"/>
</dbReference>
<dbReference type="EMBL" id="WJJP01000292">
    <property type="protein sequence ID" value="MBD3324759.1"/>
    <property type="molecule type" value="Genomic_DNA"/>
</dbReference>
<proteinExistence type="predicted"/>
<dbReference type="Gene3D" id="3.40.50.300">
    <property type="entry name" value="P-loop containing nucleotide triphosphate hydrolases"/>
    <property type="match status" value="1"/>
</dbReference>
<dbReference type="InterPro" id="IPR002586">
    <property type="entry name" value="CobQ/CobB/MinD/ParA_Nub-bd_dom"/>
</dbReference>
<dbReference type="InterPro" id="IPR014433">
    <property type="entry name" value="CooC"/>
</dbReference>
<dbReference type="Proteomes" id="UP000649604">
    <property type="component" value="Unassembled WGS sequence"/>
</dbReference>
<dbReference type="InterPro" id="IPR050625">
    <property type="entry name" value="ParA/MinD_ATPase"/>
</dbReference>
<dbReference type="SUPFAM" id="SSF52540">
    <property type="entry name" value="P-loop containing nucleoside triphosphate hydrolases"/>
    <property type="match status" value="1"/>
</dbReference>
<dbReference type="GO" id="GO:0016887">
    <property type="term" value="F:ATP hydrolysis activity"/>
    <property type="evidence" value="ECO:0007669"/>
    <property type="project" value="TreeGrafter"/>
</dbReference>
<dbReference type="PIRSF" id="PIRSF005647">
    <property type="entry name" value="CooC"/>
    <property type="match status" value="1"/>
</dbReference>
<evidence type="ECO:0000313" key="4">
    <source>
        <dbReference type="EMBL" id="MBD3324759.1"/>
    </source>
</evidence>
<keyword evidence="1" id="KW-0547">Nucleotide-binding</keyword>
<comment type="caution">
    <text evidence="4">The sequence shown here is derived from an EMBL/GenBank/DDBJ whole genome shotgun (WGS) entry which is preliminary data.</text>
</comment>
<keyword evidence="2" id="KW-0067">ATP-binding</keyword>
<name>A0A9D5JV05_9BACT</name>
<organism evidence="4 5">
    <name type="scientific">candidate division KSB3 bacterium</name>
    <dbReference type="NCBI Taxonomy" id="2044937"/>
    <lineage>
        <taxon>Bacteria</taxon>
        <taxon>candidate division KSB3</taxon>
    </lineage>
</organism>
<evidence type="ECO:0000256" key="2">
    <source>
        <dbReference type="ARBA" id="ARBA00022840"/>
    </source>
</evidence>
<accession>A0A9D5JV05</accession>
<dbReference type="GO" id="GO:0005524">
    <property type="term" value="F:ATP binding"/>
    <property type="evidence" value="ECO:0007669"/>
    <property type="project" value="UniProtKB-KW"/>
</dbReference>
<evidence type="ECO:0000313" key="5">
    <source>
        <dbReference type="Proteomes" id="UP000649604"/>
    </source>
</evidence>
<dbReference type="PANTHER" id="PTHR43384">
    <property type="entry name" value="SEPTUM SITE-DETERMINING PROTEIN MIND HOMOLOG, CHLOROPLASTIC-RELATED"/>
    <property type="match status" value="1"/>
</dbReference>
<evidence type="ECO:0000256" key="1">
    <source>
        <dbReference type="ARBA" id="ARBA00022741"/>
    </source>
</evidence>
<dbReference type="PANTHER" id="PTHR43384:SF6">
    <property type="entry name" value="SEPTUM SITE-DETERMINING PROTEIN MIND HOMOLOG, CHLOROPLASTIC"/>
    <property type="match status" value="1"/>
</dbReference>
<evidence type="ECO:0000259" key="3">
    <source>
        <dbReference type="Pfam" id="PF01656"/>
    </source>
</evidence>
<reference evidence="4" key="1">
    <citation type="submission" date="2019-11" db="EMBL/GenBank/DDBJ databases">
        <title>Microbial mats filling the niche in hypersaline microbial mats.</title>
        <authorList>
            <person name="Wong H.L."/>
            <person name="Macleod F.I."/>
            <person name="White R.A. III"/>
            <person name="Burns B.P."/>
        </authorList>
    </citation>
    <scope>NUCLEOTIDE SEQUENCE</scope>
    <source>
        <strain evidence="4">Rbin_158</strain>
    </source>
</reference>
<dbReference type="Pfam" id="PF01656">
    <property type="entry name" value="CbiA"/>
    <property type="match status" value="1"/>
</dbReference>
<sequence>MKIAVTGKGGVGKTTIVALLARILRDAGNTVLAIDADPDMNLPTILGVPENATITPIIELKELIAERTGTEVGKSAPFFTMNPKVDDIPEKYCIDHQGIKLLVMGTVKSGGGGCACPENAFLKQLLSHLMLQRKEWVLLDMEAGIEHLGRATAIGVDEMIVVVEPSQASLETAHRVKKLANDIGIKRLRLIGNKVLTANEETFLADRTQDFDKLGYIHLSEEMRKINTREASALDITGAAVTEMKQLLQNAGWITP</sequence>
<feature type="domain" description="CobQ/CobB/MinD/ParA nucleotide binding" evidence="3">
    <location>
        <begin position="4"/>
        <end position="222"/>
    </location>
</feature>
<dbReference type="InterPro" id="IPR027417">
    <property type="entry name" value="P-loop_NTPase"/>
</dbReference>
<protein>
    <submittedName>
        <fullName evidence="4">AAA family ATPase</fullName>
    </submittedName>
</protein>
<dbReference type="GO" id="GO:0005829">
    <property type="term" value="C:cytosol"/>
    <property type="evidence" value="ECO:0007669"/>
    <property type="project" value="TreeGrafter"/>
</dbReference>
<dbReference type="AlphaFoldDB" id="A0A9D5JV05"/>
<dbReference type="GO" id="GO:0009898">
    <property type="term" value="C:cytoplasmic side of plasma membrane"/>
    <property type="evidence" value="ECO:0007669"/>
    <property type="project" value="TreeGrafter"/>
</dbReference>
<dbReference type="GO" id="GO:0051782">
    <property type="term" value="P:negative regulation of cell division"/>
    <property type="evidence" value="ECO:0007669"/>
    <property type="project" value="TreeGrafter"/>
</dbReference>
<gene>
    <name evidence="4" type="ORF">GF339_09250</name>
</gene>
<dbReference type="CDD" id="cd02034">
    <property type="entry name" value="CooC1"/>
    <property type="match status" value="1"/>
</dbReference>